<dbReference type="EMBL" id="LR862139">
    <property type="protein sequence ID" value="CAD1818707.1"/>
    <property type="molecule type" value="Genomic_DNA"/>
</dbReference>
<dbReference type="AlphaFoldDB" id="A0A6V7NJK0"/>
<accession>A0A6V7NJK0</accession>
<evidence type="ECO:0000313" key="1">
    <source>
        <dbReference type="EMBL" id="CAD1818707.1"/>
    </source>
</evidence>
<gene>
    <name evidence="1" type="ORF">CB5_LOCUS1918</name>
</gene>
<sequence>MWISRLHEAKLLSKLFIVQAPDSLVRDECDLKLKDINYDDSLFYKNLYDHQTTNYVILSAQYGNLSWEYNLLKDEYVDDRIKLRNAIVECVNRLPAELPAPTADRSDAMSNQLA</sequence>
<organism evidence="1">
    <name type="scientific">Ananas comosus var. bracteatus</name>
    <name type="common">red pineapple</name>
    <dbReference type="NCBI Taxonomy" id="296719"/>
    <lineage>
        <taxon>Eukaryota</taxon>
        <taxon>Viridiplantae</taxon>
        <taxon>Streptophyta</taxon>
        <taxon>Embryophyta</taxon>
        <taxon>Tracheophyta</taxon>
        <taxon>Spermatophyta</taxon>
        <taxon>Magnoliopsida</taxon>
        <taxon>Liliopsida</taxon>
        <taxon>Poales</taxon>
        <taxon>Bromeliaceae</taxon>
        <taxon>Bromelioideae</taxon>
        <taxon>Ananas</taxon>
    </lineage>
</organism>
<proteinExistence type="predicted"/>
<reference evidence="1" key="1">
    <citation type="submission" date="2020-07" db="EMBL/GenBank/DDBJ databases">
        <authorList>
            <person name="Lin J."/>
        </authorList>
    </citation>
    <scope>NUCLEOTIDE SEQUENCE</scope>
</reference>
<name>A0A6V7NJK0_ANACO</name>
<protein>
    <submittedName>
        <fullName evidence="1">Uncharacterized protein</fullName>
    </submittedName>
</protein>